<evidence type="ECO:0000256" key="12">
    <source>
        <dbReference type="ARBA" id="ARBA00022989"/>
    </source>
</evidence>
<dbReference type="PROSITE" id="PS50885">
    <property type="entry name" value="HAMP"/>
    <property type="match status" value="1"/>
</dbReference>
<keyword evidence="5" id="KW-0997">Cell inner membrane</keyword>
<evidence type="ECO:0000256" key="13">
    <source>
        <dbReference type="ARBA" id="ARBA00023012"/>
    </source>
</evidence>
<dbReference type="Gene3D" id="1.10.8.500">
    <property type="entry name" value="HAMP domain in histidine kinase"/>
    <property type="match status" value="1"/>
</dbReference>
<dbReference type="CDD" id="cd00075">
    <property type="entry name" value="HATPase"/>
    <property type="match status" value="1"/>
</dbReference>
<dbReference type="EMBL" id="JMQN01000013">
    <property type="protein sequence ID" value="KEA65008.1"/>
    <property type="molecule type" value="Genomic_DNA"/>
</dbReference>
<dbReference type="InterPro" id="IPR050980">
    <property type="entry name" value="2C_sensor_his_kinase"/>
</dbReference>
<dbReference type="SUPFAM" id="SSF158472">
    <property type="entry name" value="HAMP domain-like"/>
    <property type="match status" value="1"/>
</dbReference>
<gene>
    <name evidence="18" type="ORF">ADIMK_0710</name>
</gene>
<keyword evidence="8 15" id="KW-0812">Transmembrane</keyword>
<feature type="domain" description="HAMP" evidence="17">
    <location>
        <begin position="199"/>
        <end position="251"/>
    </location>
</feature>
<dbReference type="SMART" id="SM00387">
    <property type="entry name" value="HATPase_c"/>
    <property type="match status" value="1"/>
</dbReference>
<dbReference type="InterPro" id="IPR004358">
    <property type="entry name" value="Sig_transdc_His_kin-like_C"/>
</dbReference>
<dbReference type="PANTHER" id="PTHR44936:SF5">
    <property type="entry name" value="SENSOR HISTIDINE KINASE ENVZ"/>
    <property type="match status" value="1"/>
</dbReference>
<dbReference type="Pfam" id="PF00512">
    <property type="entry name" value="HisKA"/>
    <property type="match status" value="1"/>
</dbReference>
<dbReference type="Gene3D" id="1.10.287.130">
    <property type="match status" value="1"/>
</dbReference>
<accession>A0A081G2K3</accession>
<dbReference type="GO" id="GO:0005886">
    <property type="term" value="C:plasma membrane"/>
    <property type="evidence" value="ECO:0007669"/>
    <property type="project" value="UniProtKB-SubCell"/>
</dbReference>
<sequence>MLSYLRQSLPGRVIGFLILALGIVNATTVYVFFEERSRAVRLSQMEDLISRSAGMDRLLDETPAELRTEVLGAVTSERFRFDIGASATADPYNRTGLEHPLYQRLVALSGNDAEHVQLSISPRYYWCYSWVQNLLKPNLLFDPGEAALPIASLSIQRPDGQWLNATLRSPSSLPTWIVPLLVALGLFALTVFVVVVIVRQVSAPLGCLSRAADRIGRGELGEAIPEQGSEDVLRTTRAFNRMQDRLERFVTDRTRMMAAISHDLRTPLTSLRLHAEFIEPEKSRDKILCILNQMQEMLEATLAFTREESLQEDRRTVDLSALIGSICEDLRDLGNRIEFDESQRVPYLCRSGSIRRALTNLIENACKYGGQADVALQVCSDRLIVWVRDKGPGIPEADQVRVFDPFVRLETSRSRETGGIGLGLSIARTIAHSHGGDIRLANRPEGGLEVVLELPLL</sequence>
<proteinExistence type="predicted"/>
<keyword evidence="7" id="KW-0808">Transferase</keyword>
<evidence type="ECO:0000313" key="19">
    <source>
        <dbReference type="Proteomes" id="UP000028252"/>
    </source>
</evidence>
<dbReference type="EC" id="2.7.13.3" evidence="3"/>
<evidence type="ECO:0000256" key="1">
    <source>
        <dbReference type="ARBA" id="ARBA00000085"/>
    </source>
</evidence>
<dbReference type="InterPro" id="IPR005467">
    <property type="entry name" value="His_kinase_dom"/>
</dbReference>
<dbReference type="STRING" id="1232683.ADIMK_0710"/>
<keyword evidence="19" id="KW-1185">Reference proteome</keyword>
<evidence type="ECO:0000256" key="8">
    <source>
        <dbReference type="ARBA" id="ARBA00022692"/>
    </source>
</evidence>
<comment type="catalytic activity">
    <reaction evidence="1">
        <text>ATP + protein L-histidine = ADP + protein N-phospho-L-histidine.</text>
        <dbReference type="EC" id="2.7.13.3"/>
    </reaction>
</comment>
<dbReference type="CDD" id="cd00082">
    <property type="entry name" value="HisKA"/>
    <property type="match status" value="1"/>
</dbReference>
<dbReference type="eggNOG" id="COG2205">
    <property type="taxonomic scope" value="Bacteria"/>
</dbReference>
<keyword evidence="12 15" id="KW-1133">Transmembrane helix</keyword>
<dbReference type="InterPro" id="IPR036097">
    <property type="entry name" value="HisK_dim/P_sf"/>
</dbReference>
<evidence type="ECO:0000259" key="16">
    <source>
        <dbReference type="PROSITE" id="PS50109"/>
    </source>
</evidence>
<dbReference type="SUPFAM" id="SSF47384">
    <property type="entry name" value="Homodimeric domain of signal transducing histidine kinase"/>
    <property type="match status" value="1"/>
</dbReference>
<dbReference type="InterPro" id="IPR003660">
    <property type="entry name" value="HAMP_dom"/>
</dbReference>
<evidence type="ECO:0000313" key="18">
    <source>
        <dbReference type="EMBL" id="KEA65008.1"/>
    </source>
</evidence>
<organism evidence="18 19">
    <name type="scientific">Marinobacterium lacunae</name>
    <dbReference type="NCBI Taxonomy" id="1232683"/>
    <lineage>
        <taxon>Bacteria</taxon>
        <taxon>Pseudomonadati</taxon>
        <taxon>Pseudomonadota</taxon>
        <taxon>Gammaproteobacteria</taxon>
        <taxon>Oceanospirillales</taxon>
        <taxon>Oceanospirillaceae</taxon>
        <taxon>Marinobacterium</taxon>
    </lineage>
</organism>
<evidence type="ECO:0000256" key="4">
    <source>
        <dbReference type="ARBA" id="ARBA00022475"/>
    </source>
</evidence>
<dbReference type="PATRIC" id="fig|1232683.4.peg.702"/>
<keyword evidence="10 18" id="KW-0418">Kinase</keyword>
<evidence type="ECO:0000256" key="11">
    <source>
        <dbReference type="ARBA" id="ARBA00022840"/>
    </source>
</evidence>
<evidence type="ECO:0000256" key="7">
    <source>
        <dbReference type="ARBA" id="ARBA00022679"/>
    </source>
</evidence>
<dbReference type="InterPro" id="IPR003594">
    <property type="entry name" value="HATPase_dom"/>
</dbReference>
<dbReference type="SUPFAM" id="SSF55874">
    <property type="entry name" value="ATPase domain of HSP90 chaperone/DNA topoisomerase II/histidine kinase"/>
    <property type="match status" value="1"/>
</dbReference>
<evidence type="ECO:0000256" key="6">
    <source>
        <dbReference type="ARBA" id="ARBA00022553"/>
    </source>
</evidence>
<evidence type="ECO:0000259" key="17">
    <source>
        <dbReference type="PROSITE" id="PS50885"/>
    </source>
</evidence>
<dbReference type="InterPro" id="IPR036890">
    <property type="entry name" value="HATPase_C_sf"/>
</dbReference>
<feature type="domain" description="Histidine kinase" evidence="16">
    <location>
        <begin position="259"/>
        <end position="457"/>
    </location>
</feature>
<dbReference type="SMART" id="SM00304">
    <property type="entry name" value="HAMP"/>
    <property type="match status" value="1"/>
</dbReference>
<dbReference type="Proteomes" id="UP000028252">
    <property type="component" value="Unassembled WGS sequence"/>
</dbReference>
<evidence type="ECO:0000256" key="2">
    <source>
        <dbReference type="ARBA" id="ARBA00004429"/>
    </source>
</evidence>
<dbReference type="SMART" id="SM00388">
    <property type="entry name" value="HisKA"/>
    <property type="match status" value="1"/>
</dbReference>
<comment type="caution">
    <text evidence="18">The sequence shown here is derived from an EMBL/GenBank/DDBJ whole genome shotgun (WGS) entry which is preliminary data.</text>
</comment>
<evidence type="ECO:0000256" key="3">
    <source>
        <dbReference type="ARBA" id="ARBA00012438"/>
    </source>
</evidence>
<keyword evidence="4" id="KW-1003">Cell membrane</keyword>
<feature type="transmembrane region" description="Helical" evidence="15">
    <location>
        <begin position="12"/>
        <end position="33"/>
    </location>
</feature>
<name>A0A081G2K3_9GAMM</name>
<dbReference type="Pfam" id="PF02518">
    <property type="entry name" value="HATPase_c"/>
    <property type="match status" value="1"/>
</dbReference>
<protein>
    <recommendedName>
        <fullName evidence="3">histidine kinase</fullName>
        <ecNumber evidence="3">2.7.13.3</ecNumber>
    </recommendedName>
</protein>
<dbReference type="GO" id="GO:0005524">
    <property type="term" value="F:ATP binding"/>
    <property type="evidence" value="ECO:0007669"/>
    <property type="project" value="UniProtKB-KW"/>
</dbReference>
<comment type="subcellular location">
    <subcellularLocation>
        <location evidence="2">Cell inner membrane</location>
        <topology evidence="2">Multi-pass membrane protein</topology>
    </subcellularLocation>
</comment>
<keyword evidence="11" id="KW-0067">ATP-binding</keyword>
<dbReference type="Gene3D" id="3.30.565.10">
    <property type="entry name" value="Histidine kinase-like ATPase, C-terminal domain"/>
    <property type="match status" value="1"/>
</dbReference>
<dbReference type="CDD" id="cd06225">
    <property type="entry name" value="HAMP"/>
    <property type="match status" value="1"/>
</dbReference>
<evidence type="ECO:0000256" key="9">
    <source>
        <dbReference type="ARBA" id="ARBA00022741"/>
    </source>
</evidence>
<dbReference type="GO" id="GO:0000155">
    <property type="term" value="F:phosphorelay sensor kinase activity"/>
    <property type="evidence" value="ECO:0007669"/>
    <property type="project" value="InterPro"/>
</dbReference>
<keyword evidence="9" id="KW-0547">Nucleotide-binding</keyword>
<keyword evidence="6" id="KW-0597">Phosphoprotein</keyword>
<dbReference type="PROSITE" id="PS50109">
    <property type="entry name" value="HIS_KIN"/>
    <property type="match status" value="1"/>
</dbReference>
<feature type="transmembrane region" description="Helical" evidence="15">
    <location>
        <begin position="176"/>
        <end position="198"/>
    </location>
</feature>
<dbReference type="PRINTS" id="PR00344">
    <property type="entry name" value="BCTRLSENSOR"/>
</dbReference>
<keyword evidence="14 15" id="KW-0472">Membrane</keyword>
<evidence type="ECO:0000256" key="14">
    <source>
        <dbReference type="ARBA" id="ARBA00023136"/>
    </source>
</evidence>
<evidence type="ECO:0000256" key="15">
    <source>
        <dbReference type="SAM" id="Phobius"/>
    </source>
</evidence>
<dbReference type="OrthoDB" id="9804645at2"/>
<dbReference type="InterPro" id="IPR003661">
    <property type="entry name" value="HisK_dim/P_dom"/>
</dbReference>
<evidence type="ECO:0000256" key="10">
    <source>
        <dbReference type="ARBA" id="ARBA00022777"/>
    </source>
</evidence>
<dbReference type="AlphaFoldDB" id="A0A081G2K3"/>
<dbReference type="Pfam" id="PF00672">
    <property type="entry name" value="HAMP"/>
    <property type="match status" value="1"/>
</dbReference>
<dbReference type="RefSeq" id="WP_036183688.1">
    <property type="nucleotide sequence ID" value="NZ_JMQN01000013.1"/>
</dbReference>
<evidence type="ECO:0000256" key="5">
    <source>
        <dbReference type="ARBA" id="ARBA00022519"/>
    </source>
</evidence>
<dbReference type="PANTHER" id="PTHR44936">
    <property type="entry name" value="SENSOR PROTEIN CREC"/>
    <property type="match status" value="1"/>
</dbReference>
<reference evidence="18 19" key="1">
    <citation type="submission" date="2014-04" db="EMBL/GenBank/DDBJ databases">
        <title>Marinobacterium kochiensis sp. nov., isolated from sediment sample collected from Kochi backwaters in Kerala, India.</title>
        <authorList>
            <person name="Singh A."/>
            <person name="Pinnaka A.K."/>
        </authorList>
    </citation>
    <scope>NUCLEOTIDE SEQUENCE [LARGE SCALE GENOMIC DNA]</scope>
    <source>
        <strain evidence="18 19">AK27</strain>
    </source>
</reference>
<keyword evidence="13" id="KW-0902">Two-component regulatory system</keyword>